<dbReference type="EMBL" id="BAABCW010000007">
    <property type="protein sequence ID" value="GAA3508597.1"/>
    <property type="molecule type" value="Genomic_DNA"/>
</dbReference>
<dbReference type="Proteomes" id="UP001500459">
    <property type="component" value="Unassembled WGS sequence"/>
</dbReference>
<protein>
    <submittedName>
        <fullName evidence="3">Alpha/beta fold hydrolase</fullName>
    </submittedName>
</protein>
<dbReference type="RefSeq" id="WP_344927030.1">
    <property type="nucleotide sequence ID" value="NZ_BAABCW010000007.1"/>
</dbReference>
<reference evidence="4" key="1">
    <citation type="journal article" date="2019" name="Int. J. Syst. Evol. Microbiol.">
        <title>The Global Catalogue of Microorganisms (GCM) 10K type strain sequencing project: providing services to taxonomists for standard genome sequencing and annotation.</title>
        <authorList>
            <consortium name="The Broad Institute Genomics Platform"/>
            <consortium name="The Broad Institute Genome Sequencing Center for Infectious Disease"/>
            <person name="Wu L."/>
            <person name="Ma J."/>
        </authorList>
    </citation>
    <scope>NUCLEOTIDE SEQUENCE [LARGE SCALE GENOMIC DNA]</scope>
    <source>
        <strain evidence="4">JCM 17106</strain>
    </source>
</reference>
<feature type="domain" description="AB hydrolase-1" evidence="2">
    <location>
        <begin position="12"/>
        <end position="113"/>
    </location>
</feature>
<dbReference type="PANTHER" id="PTHR46118">
    <property type="entry name" value="PROTEIN ABHD11"/>
    <property type="match status" value="1"/>
</dbReference>
<keyword evidence="1 3" id="KW-0378">Hydrolase</keyword>
<organism evidence="3 4">
    <name type="scientific">Aquimarina addita</name>
    <dbReference type="NCBI Taxonomy" id="870485"/>
    <lineage>
        <taxon>Bacteria</taxon>
        <taxon>Pseudomonadati</taxon>
        <taxon>Bacteroidota</taxon>
        <taxon>Flavobacteriia</taxon>
        <taxon>Flavobacteriales</taxon>
        <taxon>Flavobacteriaceae</taxon>
        <taxon>Aquimarina</taxon>
    </lineage>
</organism>
<proteinExistence type="predicted"/>
<comment type="caution">
    <text evidence="3">The sequence shown here is derived from an EMBL/GenBank/DDBJ whole genome shotgun (WGS) entry which is preliminary data.</text>
</comment>
<accession>A0ABP6UJC6</accession>
<dbReference type="Pfam" id="PF00561">
    <property type="entry name" value="Abhydrolase_1"/>
    <property type="match status" value="1"/>
</dbReference>
<dbReference type="Gene3D" id="3.40.50.1820">
    <property type="entry name" value="alpha/beta hydrolase"/>
    <property type="match status" value="1"/>
</dbReference>
<dbReference type="InterPro" id="IPR029058">
    <property type="entry name" value="AB_hydrolase_fold"/>
</dbReference>
<evidence type="ECO:0000313" key="3">
    <source>
        <dbReference type="EMBL" id="GAA3508597.1"/>
    </source>
</evidence>
<dbReference type="PANTHER" id="PTHR46118:SF4">
    <property type="entry name" value="PROTEIN ABHD11"/>
    <property type="match status" value="1"/>
</dbReference>
<evidence type="ECO:0000313" key="4">
    <source>
        <dbReference type="Proteomes" id="UP001500459"/>
    </source>
</evidence>
<dbReference type="SUPFAM" id="SSF53474">
    <property type="entry name" value="alpha/beta-Hydrolases"/>
    <property type="match status" value="1"/>
</dbReference>
<evidence type="ECO:0000256" key="1">
    <source>
        <dbReference type="ARBA" id="ARBA00022801"/>
    </source>
</evidence>
<keyword evidence="4" id="KW-1185">Reference proteome</keyword>
<sequence length="255" mass="29142">MKLHATVFGEGKPFLILHGFLGMGDNWKSIAKKISEKGYQMHLLDQRNHGRSPHSDEFNYELLVTDVLEYCTDRNLSDIILLGHSMGGKTAMLFAATYPATINKLVIADIGPKYYPLHHQDILDGLDSLDFEVLKTRAATDDALSQYIKEVGVRLFLMKNVYWKQKEQLGLRIHLEALIKNSSEIGVELSKKFIFNGNTLFLKGSKSNYILKEDESRILLQFPNAKIEEITNAGHWLHAENPTEFLMRVFDFLKI</sequence>
<gene>
    <name evidence="3" type="ORF">GCM10022393_20100</name>
</gene>
<dbReference type="GO" id="GO:0016787">
    <property type="term" value="F:hydrolase activity"/>
    <property type="evidence" value="ECO:0007669"/>
    <property type="project" value="UniProtKB-KW"/>
</dbReference>
<name>A0ABP6UJC6_9FLAO</name>
<dbReference type="InterPro" id="IPR000073">
    <property type="entry name" value="AB_hydrolase_1"/>
</dbReference>
<evidence type="ECO:0000259" key="2">
    <source>
        <dbReference type="Pfam" id="PF00561"/>
    </source>
</evidence>
<dbReference type="PRINTS" id="PR00111">
    <property type="entry name" value="ABHYDROLASE"/>
</dbReference>